<evidence type="ECO:0000259" key="4">
    <source>
        <dbReference type="PROSITE" id="PS51118"/>
    </source>
</evidence>
<dbReference type="Proteomes" id="UP001597216">
    <property type="component" value="Unassembled WGS sequence"/>
</dbReference>
<dbReference type="PANTHER" id="PTHR33204">
    <property type="entry name" value="TRANSCRIPTIONAL REGULATOR, MARR FAMILY"/>
    <property type="match status" value="1"/>
</dbReference>
<feature type="domain" description="HTH hxlR-type" evidence="4">
    <location>
        <begin position="22"/>
        <end position="119"/>
    </location>
</feature>
<dbReference type="InterPro" id="IPR036388">
    <property type="entry name" value="WH-like_DNA-bd_sf"/>
</dbReference>
<evidence type="ECO:0000313" key="5">
    <source>
        <dbReference type="EMBL" id="MFD1189062.1"/>
    </source>
</evidence>
<name>A0ABW3SXC8_9CAUL</name>
<protein>
    <submittedName>
        <fullName evidence="5">Winged helix-turn-helix transcriptional regulator</fullName>
    </submittedName>
</protein>
<proteinExistence type="predicted"/>
<dbReference type="EMBL" id="JBHTLQ010000001">
    <property type="protein sequence ID" value="MFD1189062.1"/>
    <property type="molecule type" value="Genomic_DNA"/>
</dbReference>
<gene>
    <name evidence="5" type="ORF">ACFQ27_00595</name>
</gene>
<dbReference type="Gene3D" id="1.10.10.10">
    <property type="entry name" value="Winged helix-like DNA-binding domain superfamily/Winged helix DNA-binding domain"/>
    <property type="match status" value="1"/>
</dbReference>
<dbReference type="InterPro" id="IPR002577">
    <property type="entry name" value="HTH_HxlR"/>
</dbReference>
<organism evidence="5 6">
    <name type="scientific">Phenylobacterium conjunctum</name>
    <dbReference type="NCBI Taxonomy" id="1298959"/>
    <lineage>
        <taxon>Bacteria</taxon>
        <taxon>Pseudomonadati</taxon>
        <taxon>Pseudomonadota</taxon>
        <taxon>Alphaproteobacteria</taxon>
        <taxon>Caulobacterales</taxon>
        <taxon>Caulobacteraceae</taxon>
        <taxon>Phenylobacterium</taxon>
    </lineage>
</organism>
<sequence length="161" mass="17928">MSFADRTEVSAMRWNDLDADPCPVARTMAVLGDRWTVLILRDCLRGVSRFDDFCARLGCSRTTVSDRLAHLVSCGVLETVAYQSHPPRHDYRLTESGRALGGVVMLMAQWGETWRPRPDGRRLQRRHLACGCQFQPVLACSECGEGLAPGSVEYVDRAAQS</sequence>
<evidence type="ECO:0000256" key="2">
    <source>
        <dbReference type="ARBA" id="ARBA00023125"/>
    </source>
</evidence>
<keyword evidence="3" id="KW-0804">Transcription</keyword>
<evidence type="ECO:0000256" key="1">
    <source>
        <dbReference type="ARBA" id="ARBA00023015"/>
    </source>
</evidence>
<comment type="caution">
    <text evidence="5">The sequence shown here is derived from an EMBL/GenBank/DDBJ whole genome shotgun (WGS) entry which is preliminary data.</text>
</comment>
<dbReference type="PROSITE" id="PS51118">
    <property type="entry name" value="HTH_HXLR"/>
    <property type="match status" value="1"/>
</dbReference>
<keyword evidence="1" id="KW-0805">Transcription regulation</keyword>
<dbReference type="PANTHER" id="PTHR33204:SF36">
    <property type="entry name" value="TRANSCRIPTIONAL REGULATORY PROTEIN"/>
    <property type="match status" value="1"/>
</dbReference>
<keyword evidence="2" id="KW-0238">DNA-binding</keyword>
<evidence type="ECO:0000313" key="6">
    <source>
        <dbReference type="Proteomes" id="UP001597216"/>
    </source>
</evidence>
<evidence type="ECO:0000256" key="3">
    <source>
        <dbReference type="ARBA" id="ARBA00023163"/>
    </source>
</evidence>
<dbReference type="Pfam" id="PF01638">
    <property type="entry name" value="HxlR"/>
    <property type="match status" value="1"/>
</dbReference>
<dbReference type="SUPFAM" id="SSF46785">
    <property type="entry name" value="Winged helix' DNA-binding domain"/>
    <property type="match status" value="1"/>
</dbReference>
<accession>A0ABW3SXC8</accession>
<dbReference type="InterPro" id="IPR036390">
    <property type="entry name" value="WH_DNA-bd_sf"/>
</dbReference>
<reference evidence="6" key="1">
    <citation type="journal article" date="2019" name="Int. J. Syst. Evol. Microbiol.">
        <title>The Global Catalogue of Microorganisms (GCM) 10K type strain sequencing project: providing services to taxonomists for standard genome sequencing and annotation.</title>
        <authorList>
            <consortium name="The Broad Institute Genomics Platform"/>
            <consortium name="The Broad Institute Genome Sequencing Center for Infectious Disease"/>
            <person name="Wu L."/>
            <person name="Ma J."/>
        </authorList>
    </citation>
    <scope>NUCLEOTIDE SEQUENCE [LARGE SCALE GENOMIC DNA]</scope>
    <source>
        <strain evidence="6">CCUG 55074</strain>
    </source>
</reference>
<dbReference type="RefSeq" id="WP_377351991.1">
    <property type="nucleotide sequence ID" value="NZ_JBHTLQ010000001.1"/>
</dbReference>
<keyword evidence="6" id="KW-1185">Reference proteome</keyword>